<dbReference type="NCBIfam" id="NF040692">
    <property type="entry name" value="recomb_assoc"/>
    <property type="match status" value="1"/>
</dbReference>
<reference evidence="1 2" key="1">
    <citation type="submission" date="2019-08" db="EMBL/GenBank/DDBJ databases">
        <title>Massilia golmudensis sp. nov., isolated from sand in the Qinghai-Tibetan Plateau.</title>
        <authorList>
            <person name="Zhang B."/>
        </authorList>
    </citation>
    <scope>NUCLEOTIDE SEQUENCE [LARGE SCALE GENOMIC DNA]</scope>
    <source>
        <strain evidence="1 2">GEM5</strain>
    </source>
</reference>
<dbReference type="Proteomes" id="UP000321413">
    <property type="component" value="Unassembled WGS sequence"/>
</dbReference>
<name>A0A5C7FT77_9BURK</name>
<keyword evidence="2" id="KW-1185">Reference proteome</keyword>
<proteinExistence type="predicted"/>
<comment type="caution">
    <text evidence="1">The sequence shown here is derived from an EMBL/GenBank/DDBJ whole genome shotgun (WGS) entry which is preliminary data.</text>
</comment>
<dbReference type="InterPro" id="IPR048061">
    <property type="entry name" value="GmtX-like"/>
</dbReference>
<evidence type="ECO:0000313" key="2">
    <source>
        <dbReference type="Proteomes" id="UP000321413"/>
    </source>
</evidence>
<evidence type="ECO:0000313" key="1">
    <source>
        <dbReference type="EMBL" id="TXF98406.1"/>
    </source>
</evidence>
<accession>A0A5C7FT77</accession>
<dbReference type="EMBL" id="VPFD01000018">
    <property type="protein sequence ID" value="TXF98406.1"/>
    <property type="molecule type" value="Genomic_DNA"/>
</dbReference>
<organism evidence="1 2">
    <name type="scientific">Massilia arenae</name>
    <dbReference type="NCBI Taxonomy" id="2603288"/>
    <lineage>
        <taxon>Bacteria</taxon>
        <taxon>Pseudomonadati</taxon>
        <taxon>Pseudomonadota</taxon>
        <taxon>Betaproteobacteria</taxon>
        <taxon>Burkholderiales</taxon>
        <taxon>Oxalobacteraceae</taxon>
        <taxon>Telluria group</taxon>
        <taxon>Massilia</taxon>
    </lineage>
</organism>
<gene>
    <name evidence="1" type="ORF">FVD38_17220</name>
</gene>
<dbReference type="AlphaFoldDB" id="A0A5C7FT77"/>
<sequence>MGNDTILDPEQVLQRLQAGAKSQRTRDSLDIINQVCKEQFERKSYDYSYSMIGTLSGGRGGPKAQPIRNATGAVYRTLIDTWQKFANAGGHAPPAQRPTNLENDVLSLISDSVARILVQKYISENKKLRNENQVLKVAAKEKVVINLSGKRDEAVFTVETHGPIDFLLEQEIFALRNAISAETMRRNGWVGDADSGAVTKGPLTIFSPGFMTAISKIVERLDRE</sequence>
<protein>
    <submittedName>
        <fullName evidence="1">Uncharacterized protein</fullName>
    </submittedName>
</protein>
<dbReference type="RefSeq" id="WP_147935947.1">
    <property type="nucleotide sequence ID" value="NZ_VPFD01000018.1"/>
</dbReference>